<feature type="chain" id="PRO_5018177170" evidence="1">
    <location>
        <begin position="20"/>
        <end position="349"/>
    </location>
</feature>
<name>A0A3N4HG96_ASCIM</name>
<sequence>MHLLRLYFYFSLSASAILGRDLSEIDAISTQQHEPEHDQPSSTFPSAVISLTPTSTRPEYNCGDWGNKTASNRYLCRQMKFARANPCLANPDCRRDPVGYSRTWPEPTVAPPSTNLTPSKYFHKWFICNDTSSEYYPFCSTPILSGWETSPLRQRWVVYFEPSDEYTFLQLKSYFFSVILAEYAKPGLWMPIGTFPDIGETDSTEQLGATFDTWDMRQGQVPEMVYIDIISRICRLPIVEDPDSPMVEYQCDMRDRDYLSWRQITPGMLGDKKFPRELSITLEDFVARGASAAEYWTERLWDRLLFVLLRVKPWIEQCNIKGRYVVELFTPDLFTSKSFLCKGNSTVMA</sequence>
<dbReference type="Proteomes" id="UP000275078">
    <property type="component" value="Unassembled WGS sequence"/>
</dbReference>
<keyword evidence="3" id="KW-1185">Reference proteome</keyword>
<proteinExistence type="predicted"/>
<organism evidence="2 3">
    <name type="scientific">Ascobolus immersus RN42</name>
    <dbReference type="NCBI Taxonomy" id="1160509"/>
    <lineage>
        <taxon>Eukaryota</taxon>
        <taxon>Fungi</taxon>
        <taxon>Dikarya</taxon>
        <taxon>Ascomycota</taxon>
        <taxon>Pezizomycotina</taxon>
        <taxon>Pezizomycetes</taxon>
        <taxon>Pezizales</taxon>
        <taxon>Ascobolaceae</taxon>
        <taxon>Ascobolus</taxon>
    </lineage>
</organism>
<gene>
    <name evidence="2" type="ORF">BJ508DRAFT_335609</name>
</gene>
<protein>
    <submittedName>
        <fullName evidence="2">Uncharacterized protein</fullName>
    </submittedName>
</protein>
<evidence type="ECO:0000256" key="1">
    <source>
        <dbReference type="SAM" id="SignalP"/>
    </source>
</evidence>
<dbReference type="EMBL" id="ML119894">
    <property type="protein sequence ID" value="RPA71868.1"/>
    <property type="molecule type" value="Genomic_DNA"/>
</dbReference>
<keyword evidence="1" id="KW-0732">Signal</keyword>
<dbReference type="AlphaFoldDB" id="A0A3N4HG96"/>
<evidence type="ECO:0000313" key="2">
    <source>
        <dbReference type="EMBL" id="RPA71868.1"/>
    </source>
</evidence>
<reference evidence="2 3" key="1">
    <citation type="journal article" date="2018" name="Nat. Ecol. Evol.">
        <title>Pezizomycetes genomes reveal the molecular basis of ectomycorrhizal truffle lifestyle.</title>
        <authorList>
            <person name="Murat C."/>
            <person name="Payen T."/>
            <person name="Noel B."/>
            <person name="Kuo A."/>
            <person name="Morin E."/>
            <person name="Chen J."/>
            <person name="Kohler A."/>
            <person name="Krizsan K."/>
            <person name="Balestrini R."/>
            <person name="Da Silva C."/>
            <person name="Montanini B."/>
            <person name="Hainaut M."/>
            <person name="Levati E."/>
            <person name="Barry K.W."/>
            <person name="Belfiori B."/>
            <person name="Cichocki N."/>
            <person name="Clum A."/>
            <person name="Dockter R.B."/>
            <person name="Fauchery L."/>
            <person name="Guy J."/>
            <person name="Iotti M."/>
            <person name="Le Tacon F."/>
            <person name="Lindquist E.A."/>
            <person name="Lipzen A."/>
            <person name="Malagnac F."/>
            <person name="Mello A."/>
            <person name="Molinier V."/>
            <person name="Miyauchi S."/>
            <person name="Poulain J."/>
            <person name="Riccioni C."/>
            <person name="Rubini A."/>
            <person name="Sitrit Y."/>
            <person name="Splivallo R."/>
            <person name="Traeger S."/>
            <person name="Wang M."/>
            <person name="Zifcakova L."/>
            <person name="Wipf D."/>
            <person name="Zambonelli A."/>
            <person name="Paolocci F."/>
            <person name="Nowrousian M."/>
            <person name="Ottonello S."/>
            <person name="Baldrian P."/>
            <person name="Spatafora J.W."/>
            <person name="Henrissat B."/>
            <person name="Nagy L.G."/>
            <person name="Aury J.M."/>
            <person name="Wincker P."/>
            <person name="Grigoriev I.V."/>
            <person name="Bonfante P."/>
            <person name="Martin F.M."/>
        </authorList>
    </citation>
    <scope>NUCLEOTIDE SEQUENCE [LARGE SCALE GENOMIC DNA]</scope>
    <source>
        <strain evidence="2 3">RN42</strain>
    </source>
</reference>
<feature type="signal peptide" evidence="1">
    <location>
        <begin position="1"/>
        <end position="19"/>
    </location>
</feature>
<accession>A0A3N4HG96</accession>
<evidence type="ECO:0000313" key="3">
    <source>
        <dbReference type="Proteomes" id="UP000275078"/>
    </source>
</evidence>